<evidence type="ECO:0000313" key="9">
    <source>
        <dbReference type="EMBL" id="EKF37786.1"/>
    </source>
</evidence>
<dbReference type="Gene3D" id="1.10.8.60">
    <property type="match status" value="1"/>
</dbReference>
<gene>
    <name evidence="9" type="ORF">MOQ_002011</name>
</gene>
<dbReference type="InterPro" id="IPR050238">
    <property type="entry name" value="DNA_Rep/Repair_Clamp_Loader"/>
</dbReference>
<dbReference type="SUPFAM" id="SSF48019">
    <property type="entry name" value="post-AAA+ oligomerization domain-like"/>
    <property type="match status" value="1"/>
</dbReference>
<dbReference type="GO" id="GO:0006261">
    <property type="term" value="P:DNA-templated DNA replication"/>
    <property type="evidence" value="ECO:0007669"/>
    <property type="project" value="TreeGrafter"/>
</dbReference>
<evidence type="ECO:0000256" key="6">
    <source>
        <dbReference type="ARBA" id="ARBA00023242"/>
    </source>
</evidence>
<dbReference type="Pfam" id="PF00004">
    <property type="entry name" value="AAA"/>
    <property type="match status" value="1"/>
</dbReference>
<dbReference type="Gene3D" id="3.40.50.300">
    <property type="entry name" value="P-loop containing nucleotide triphosphate hydrolases"/>
    <property type="match status" value="1"/>
</dbReference>
<dbReference type="CDD" id="cd18140">
    <property type="entry name" value="HLD_clamp_RFC"/>
    <property type="match status" value="1"/>
</dbReference>
<dbReference type="InterPro" id="IPR013748">
    <property type="entry name" value="Rep_factorC_C"/>
</dbReference>
<dbReference type="GO" id="GO:0003689">
    <property type="term" value="F:DNA clamp loader activity"/>
    <property type="evidence" value="ECO:0007669"/>
    <property type="project" value="TreeGrafter"/>
</dbReference>
<evidence type="ECO:0000256" key="2">
    <source>
        <dbReference type="ARBA" id="ARBA00005378"/>
    </source>
</evidence>
<comment type="subcellular location">
    <subcellularLocation>
        <location evidence="1">Nucleus</location>
    </subcellularLocation>
</comment>
<feature type="transmembrane region" description="Helical" evidence="7">
    <location>
        <begin position="7"/>
        <end position="24"/>
    </location>
</feature>
<proteinExistence type="inferred from homology"/>
<dbReference type="PANTHER" id="PTHR11669">
    <property type="entry name" value="REPLICATION FACTOR C / DNA POLYMERASE III GAMMA-TAU SUBUNIT"/>
    <property type="match status" value="1"/>
</dbReference>
<dbReference type="InterPro" id="IPR003959">
    <property type="entry name" value="ATPase_AAA_core"/>
</dbReference>
<name>K2NS18_TRYCR</name>
<dbReference type="AlphaFoldDB" id="K2NS18"/>
<keyword evidence="10" id="KW-1185">Reference proteome</keyword>
<evidence type="ECO:0000259" key="8">
    <source>
        <dbReference type="SMART" id="SM00382"/>
    </source>
</evidence>
<evidence type="ECO:0000256" key="7">
    <source>
        <dbReference type="SAM" id="Phobius"/>
    </source>
</evidence>
<evidence type="ECO:0000256" key="4">
    <source>
        <dbReference type="ARBA" id="ARBA00022741"/>
    </source>
</evidence>
<reference evidence="9 10" key="1">
    <citation type="journal article" date="2012" name="BMC Genomics">
        <title>Comparative genomic analysis of human infective Trypanosoma cruzi lineages with the bat-restricted subspecies T. cruzi marinkellei.</title>
        <authorList>
            <person name="Franzen O."/>
            <person name="Talavera-Lopez C."/>
            <person name="Ochaya S."/>
            <person name="Butler C.E."/>
            <person name="Messenger L.A."/>
            <person name="Lewis M.D."/>
            <person name="Llewellyn M.S."/>
            <person name="Marinkelle C.J."/>
            <person name="Tyler K.M."/>
            <person name="Miles M.A."/>
            <person name="Andersson B."/>
        </authorList>
    </citation>
    <scope>NUCLEOTIDE SEQUENCE [LARGE SCALE GENOMIC DNA]</scope>
    <source>
        <strain evidence="9 10">B7</strain>
    </source>
</reference>
<keyword evidence="7" id="KW-1133">Transmembrane helix</keyword>
<dbReference type="InterPro" id="IPR047854">
    <property type="entry name" value="RFC_lid"/>
</dbReference>
<dbReference type="SMART" id="SM00382">
    <property type="entry name" value="AAA"/>
    <property type="match status" value="1"/>
</dbReference>
<dbReference type="CDD" id="cd00009">
    <property type="entry name" value="AAA"/>
    <property type="match status" value="1"/>
</dbReference>
<dbReference type="GO" id="GO:0005524">
    <property type="term" value="F:ATP binding"/>
    <property type="evidence" value="ECO:0007669"/>
    <property type="project" value="UniProtKB-KW"/>
</dbReference>
<feature type="transmembrane region" description="Helical" evidence="7">
    <location>
        <begin position="44"/>
        <end position="67"/>
    </location>
</feature>
<dbReference type="FunFam" id="1.20.272.10:FF:000011">
    <property type="entry name" value="Replication factor C subunit 2"/>
    <property type="match status" value="1"/>
</dbReference>
<keyword evidence="7" id="KW-0812">Transmembrane</keyword>
<dbReference type="EMBL" id="AHKC01008294">
    <property type="protein sequence ID" value="EKF37786.1"/>
    <property type="molecule type" value="Genomic_DNA"/>
</dbReference>
<comment type="caution">
    <text evidence="9">The sequence shown here is derived from an EMBL/GenBank/DDBJ whole genome shotgun (WGS) entry which is preliminary data.</text>
</comment>
<keyword evidence="5" id="KW-0067">ATP-binding</keyword>
<dbReference type="GO" id="GO:0003677">
    <property type="term" value="F:DNA binding"/>
    <property type="evidence" value="ECO:0007669"/>
    <property type="project" value="InterPro"/>
</dbReference>
<dbReference type="GO" id="GO:0016887">
    <property type="term" value="F:ATP hydrolysis activity"/>
    <property type="evidence" value="ECO:0007669"/>
    <property type="project" value="InterPro"/>
</dbReference>
<dbReference type="OrthoDB" id="4199794at2759"/>
<protein>
    <submittedName>
        <fullName evidence="9">Replication factor C, subunit 2, putative</fullName>
    </submittedName>
</protein>
<keyword evidence="7" id="KW-0472">Membrane</keyword>
<dbReference type="PANTHER" id="PTHR11669:SF20">
    <property type="entry name" value="REPLICATION FACTOR C SUBUNIT 4"/>
    <property type="match status" value="1"/>
</dbReference>
<dbReference type="FunFam" id="3.40.50.300:FF:000129">
    <property type="entry name" value="Replication factor C subunit 5"/>
    <property type="match status" value="1"/>
</dbReference>
<dbReference type="SUPFAM" id="SSF52540">
    <property type="entry name" value="P-loop containing nucleoside triphosphate hydrolases"/>
    <property type="match status" value="1"/>
</dbReference>
<evidence type="ECO:0000313" key="10">
    <source>
        <dbReference type="Proteomes" id="UP000007350"/>
    </source>
</evidence>
<evidence type="ECO:0000256" key="5">
    <source>
        <dbReference type="ARBA" id="ARBA00022840"/>
    </source>
</evidence>
<organism evidence="9 10">
    <name type="scientific">Trypanosoma cruzi marinkellei</name>
    <dbReference type="NCBI Taxonomy" id="85056"/>
    <lineage>
        <taxon>Eukaryota</taxon>
        <taxon>Discoba</taxon>
        <taxon>Euglenozoa</taxon>
        <taxon>Kinetoplastea</taxon>
        <taxon>Metakinetoplastina</taxon>
        <taxon>Trypanosomatida</taxon>
        <taxon>Trypanosomatidae</taxon>
        <taxon>Trypanosoma</taxon>
        <taxon>Schizotrypanum</taxon>
    </lineage>
</organism>
<dbReference type="InterPro" id="IPR003593">
    <property type="entry name" value="AAA+_ATPase"/>
</dbReference>
<dbReference type="GO" id="GO:0005663">
    <property type="term" value="C:DNA replication factor C complex"/>
    <property type="evidence" value="ECO:0007669"/>
    <property type="project" value="TreeGrafter"/>
</dbReference>
<feature type="domain" description="AAA+ ATPase" evidence="8">
    <location>
        <begin position="150"/>
        <end position="291"/>
    </location>
</feature>
<comment type="similarity">
    <text evidence="2">Belongs to the activator 1 small subunits family.</text>
</comment>
<dbReference type="Gene3D" id="1.20.272.10">
    <property type="match status" value="1"/>
</dbReference>
<keyword evidence="6" id="KW-0539">Nucleus</keyword>
<keyword evidence="3" id="KW-0235">DNA replication</keyword>
<accession>K2NS18</accession>
<dbReference type="Pfam" id="PF08542">
    <property type="entry name" value="Rep_fac_C"/>
    <property type="match status" value="1"/>
</dbReference>
<dbReference type="Proteomes" id="UP000007350">
    <property type="component" value="Unassembled WGS sequence"/>
</dbReference>
<evidence type="ECO:0000256" key="1">
    <source>
        <dbReference type="ARBA" id="ARBA00004123"/>
    </source>
</evidence>
<dbReference type="InterPro" id="IPR008921">
    <property type="entry name" value="DNA_pol3_clamp-load_cplx_C"/>
</dbReference>
<sequence length="445" mass="50107">MGSDTNLHLFNFIHVLTVSINVLYDLRHIVLSRVLLAFCFHSYWGLPFYCYRLYLLFFGFYLFLFLLQENAVSRVRGFRGGGGSGRAFHSRAVERKEVMASTSVSKKPRIEPKPNATPWVEKYRPMTLNEVKSQEEAVSALRASLQSSASMPHFLFHGPPGTGKTTAILAVARELFGPDYVHSRVREMNASDDRGIQVIREKVKVFAQTAVGNVGHKVQSDGQVYPVPQFKLIILDEADALLPDAQAALRRMMEDFSDVTRFCILCNYVSRIIDPIASRCAKYRFKPLVREALYDRIREIAKMEKLTVSDASLEALDRVSGGDLRSAIMYLQYAQKAHGSDLTKENFLEVSGSVPMELLEKYLKALVTKDFDGMYSLTKELVGQGFPASQLLSQLQQYIISLSCPLNSLERSRIALKLCDVERRLSDGGDEFLQLLDLGTTICSL</sequence>
<keyword evidence="4" id="KW-0547">Nucleotide-binding</keyword>
<dbReference type="GO" id="GO:0006281">
    <property type="term" value="P:DNA repair"/>
    <property type="evidence" value="ECO:0007669"/>
    <property type="project" value="TreeGrafter"/>
</dbReference>
<dbReference type="GO" id="GO:0005634">
    <property type="term" value="C:nucleus"/>
    <property type="evidence" value="ECO:0007669"/>
    <property type="project" value="UniProtKB-SubCell"/>
</dbReference>
<dbReference type="InterPro" id="IPR027417">
    <property type="entry name" value="P-loop_NTPase"/>
</dbReference>
<evidence type="ECO:0000256" key="3">
    <source>
        <dbReference type="ARBA" id="ARBA00022705"/>
    </source>
</evidence>